<organism evidence="6 7">
    <name type="scientific">Listeria grayi DSM 20601</name>
    <dbReference type="NCBI Taxonomy" id="525367"/>
    <lineage>
        <taxon>Bacteria</taxon>
        <taxon>Bacillati</taxon>
        <taxon>Bacillota</taxon>
        <taxon>Bacilli</taxon>
        <taxon>Bacillales</taxon>
        <taxon>Listeriaceae</taxon>
        <taxon>Listeria</taxon>
    </lineage>
</organism>
<dbReference type="PROSITE" id="PS00356">
    <property type="entry name" value="HTH_LACI_1"/>
    <property type="match status" value="1"/>
</dbReference>
<dbReference type="GO" id="GO:0000976">
    <property type="term" value="F:transcription cis-regulatory region binding"/>
    <property type="evidence" value="ECO:0007669"/>
    <property type="project" value="TreeGrafter"/>
</dbReference>
<evidence type="ECO:0000259" key="5">
    <source>
        <dbReference type="PROSITE" id="PS50932"/>
    </source>
</evidence>
<keyword evidence="7" id="KW-1185">Reference proteome</keyword>
<evidence type="ECO:0000256" key="3">
    <source>
        <dbReference type="ARBA" id="ARBA00023125"/>
    </source>
</evidence>
<evidence type="ECO:0000256" key="4">
    <source>
        <dbReference type="ARBA" id="ARBA00023163"/>
    </source>
</evidence>
<dbReference type="AlphaFoldDB" id="D7V112"/>
<accession>D7V112</accession>
<dbReference type="SMART" id="SM00354">
    <property type="entry name" value="HTH_LACI"/>
    <property type="match status" value="1"/>
</dbReference>
<dbReference type="EMBL" id="ACCR02000005">
    <property type="protein sequence ID" value="EFI83244.1"/>
    <property type="molecule type" value="Genomic_DNA"/>
</dbReference>
<dbReference type="SUPFAM" id="SSF53822">
    <property type="entry name" value="Periplasmic binding protein-like I"/>
    <property type="match status" value="1"/>
</dbReference>
<evidence type="ECO:0000313" key="7">
    <source>
        <dbReference type="Proteomes" id="UP000010119"/>
    </source>
</evidence>
<reference evidence="6" key="1">
    <citation type="submission" date="2010-06" db="EMBL/GenBank/DDBJ databases">
        <authorList>
            <person name="Muzny D."/>
            <person name="Qin X."/>
            <person name="Buhay C."/>
            <person name="Dugan-Rocha S."/>
            <person name="Ding Y."/>
            <person name="Chen G."/>
            <person name="Hawes A."/>
            <person name="Holder M."/>
            <person name="Jhangiani S."/>
            <person name="Johnson A."/>
            <person name="Khan Z."/>
            <person name="Li Z."/>
            <person name="Liu W."/>
            <person name="Liu X."/>
            <person name="Perez L."/>
            <person name="Shen H."/>
            <person name="Wang Q."/>
            <person name="Watt J."/>
            <person name="Xi L."/>
            <person name="Xin Y."/>
            <person name="Zhou J."/>
            <person name="Deng J."/>
            <person name="Jiang H."/>
            <person name="Liu Y."/>
            <person name="Qu J."/>
            <person name="Song X.-Z."/>
            <person name="Zhang L."/>
            <person name="Villasana D."/>
            <person name="Johnson A."/>
            <person name="Liu J."/>
            <person name="Liyanage D."/>
            <person name="Lorensuhewa L."/>
            <person name="Robinson T."/>
            <person name="Song A."/>
            <person name="Song B.-B."/>
            <person name="Dinh H."/>
            <person name="Thornton R."/>
            <person name="Coyle M."/>
            <person name="Francisco L."/>
            <person name="Jackson L."/>
            <person name="Javaid M."/>
            <person name="Korchina V."/>
            <person name="Kovar C."/>
            <person name="Mata R."/>
            <person name="Mathew T."/>
            <person name="Ngo R."/>
            <person name="Nguyen L."/>
            <person name="Nguyen N."/>
            <person name="Okwuonu G."/>
            <person name="Ongeri F."/>
            <person name="Pham C."/>
            <person name="Simmons D."/>
            <person name="Wilczek-Boney K."/>
            <person name="Hale W."/>
            <person name="Jakkamsetti A."/>
            <person name="Pham P."/>
            <person name="Ruth R."/>
            <person name="San Lucas F."/>
            <person name="Warren J."/>
            <person name="Zhang J."/>
            <person name="Zhao Z."/>
            <person name="Zhou C."/>
            <person name="Zhu D."/>
            <person name="Lee S."/>
            <person name="Bess C."/>
            <person name="Blankenburg K."/>
            <person name="Forbes L."/>
            <person name="Fu Q."/>
            <person name="Gubbala S."/>
            <person name="Hirani K."/>
            <person name="Jayaseelan J.C."/>
            <person name="Lara F."/>
            <person name="Munidasa M."/>
            <person name="Palculict T."/>
            <person name="Patil S."/>
            <person name="Pu L.-L."/>
            <person name="Saada N."/>
            <person name="Tang L."/>
            <person name="Weissenberger G."/>
            <person name="Zhu Y."/>
            <person name="Hemphill L."/>
            <person name="Shang Y."/>
            <person name="Youmans B."/>
            <person name="Ayvaz T."/>
            <person name="Ross M."/>
            <person name="Santibanez J."/>
            <person name="Aqrawi P."/>
            <person name="Gross S."/>
            <person name="Joshi V."/>
            <person name="Fowler G."/>
            <person name="Nazareth L."/>
            <person name="Reid J."/>
            <person name="Worley K."/>
            <person name="Petrosino J."/>
            <person name="Highlander S."/>
            <person name="Gibbs R."/>
        </authorList>
    </citation>
    <scope>NUCLEOTIDE SEQUENCE [LARGE SCALE GENOMIC DNA]</scope>
    <source>
        <strain evidence="6">DSM 20601</strain>
    </source>
</reference>
<dbReference type="Pfam" id="PF00356">
    <property type="entry name" value="LacI"/>
    <property type="match status" value="1"/>
</dbReference>
<dbReference type="PROSITE" id="PS50932">
    <property type="entry name" value="HTH_LACI_2"/>
    <property type="match status" value="1"/>
</dbReference>
<dbReference type="STRING" id="525367.HMPREF0556_11929"/>
<dbReference type="InterPro" id="IPR046335">
    <property type="entry name" value="LacI/GalR-like_sensor"/>
</dbReference>
<keyword evidence="1" id="KW-0678">Repressor</keyword>
<keyword evidence="3" id="KW-0238">DNA-binding</keyword>
<dbReference type="PANTHER" id="PTHR30146:SF148">
    <property type="entry name" value="HTH-TYPE TRANSCRIPTIONAL REPRESSOR PURR-RELATED"/>
    <property type="match status" value="1"/>
</dbReference>
<gene>
    <name evidence="6" type="primary">rbsR</name>
    <name evidence="6" type="ORF">HMPREF0556_11929</name>
</gene>
<dbReference type="Pfam" id="PF13377">
    <property type="entry name" value="Peripla_BP_3"/>
    <property type="match status" value="1"/>
</dbReference>
<evidence type="ECO:0000256" key="2">
    <source>
        <dbReference type="ARBA" id="ARBA00023015"/>
    </source>
</evidence>
<dbReference type="HOGENOM" id="CLU_037628_6_0_9"/>
<keyword evidence="4" id="KW-0804">Transcription</keyword>
<dbReference type="Gene3D" id="3.40.50.2300">
    <property type="match status" value="2"/>
</dbReference>
<dbReference type="CDD" id="cd06267">
    <property type="entry name" value="PBP1_LacI_sugar_binding-like"/>
    <property type="match status" value="1"/>
</dbReference>
<dbReference type="InterPro" id="IPR010982">
    <property type="entry name" value="Lambda_DNA-bd_dom_sf"/>
</dbReference>
<proteinExistence type="predicted"/>
<dbReference type="GO" id="GO:0003700">
    <property type="term" value="F:DNA-binding transcription factor activity"/>
    <property type="evidence" value="ECO:0007669"/>
    <property type="project" value="TreeGrafter"/>
</dbReference>
<dbReference type="InterPro" id="IPR000843">
    <property type="entry name" value="HTH_LacI"/>
</dbReference>
<feature type="domain" description="HTH lacI-type" evidence="5">
    <location>
        <begin position="8"/>
        <end position="63"/>
    </location>
</feature>
<evidence type="ECO:0000313" key="6">
    <source>
        <dbReference type="EMBL" id="EFI83244.1"/>
    </source>
</evidence>
<keyword evidence="2" id="KW-0805">Transcription regulation</keyword>
<protein>
    <submittedName>
        <fullName evidence="6">Sugar-binding domain protein</fullName>
    </submittedName>
</protein>
<dbReference type="InterPro" id="IPR028082">
    <property type="entry name" value="Peripla_BP_I"/>
</dbReference>
<dbReference type="CDD" id="cd01392">
    <property type="entry name" value="HTH_LacI"/>
    <property type="match status" value="1"/>
</dbReference>
<sequence>MKGVFMKIRLKDIAQMAHVSETTASLVLNDAPSRISEAKRQEIKKIAKAHGYVPNFAARGLAMKKTNTIGLILPDITNPYFAALAKKIDDELRKYDYLTIVVNTDDKAESERDLIQLLLNRGADALIVIASNESSENSEAFDKLLTATGIPVLLLDRTIANPAYNQVSADDELGGFLATKHLIENGHRKIACITSMKTANGRERLAGYRRAMQEADLPIAADWEIDAAFKFEEGYTAAAPLVENKAVTAVFAASDLIAYGVIKQAQEAHLQIPEDLSLIGYDNLAFSKIVSISLTSIDQNIDLLGETAADLLVKRLTDKRASKAKQIKIKPVLIKNQSVKQITTSK</sequence>
<name>D7V112_LISGR</name>
<dbReference type="SUPFAM" id="SSF47413">
    <property type="entry name" value="lambda repressor-like DNA-binding domains"/>
    <property type="match status" value="1"/>
</dbReference>
<comment type="caution">
    <text evidence="6">The sequence shown here is derived from an EMBL/GenBank/DDBJ whole genome shotgun (WGS) entry which is preliminary data.</text>
</comment>
<dbReference type="Proteomes" id="UP000010119">
    <property type="component" value="Unassembled WGS sequence"/>
</dbReference>
<dbReference type="eggNOG" id="COG1609">
    <property type="taxonomic scope" value="Bacteria"/>
</dbReference>
<dbReference type="PANTHER" id="PTHR30146">
    <property type="entry name" value="LACI-RELATED TRANSCRIPTIONAL REPRESSOR"/>
    <property type="match status" value="1"/>
</dbReference>
<evidence type="ECO:0000256" key="1">
    <source>
        <dbReference type="ARBA" id="ARBA00022491"/>
    </source>
</evidence>
<dbReference type="Gene3D" id="1.10.260.40">
    <property type="entry name" value="lambda repressor-like DNA-binding domains"/>
    <property type="match status" value="1"/>
</dbReference>